<dbReference type="Gene3D" id="1.20.120.340">
    <property type="entry name" value="Flagellar protein FliS"/>
    <property type="match status" value="1"/>
</dbReference>
<evidence type="ECO:0008006" key="7">
    <source>
        <dbReference type="Google" id="ProtNLM"/>
    </source>
</evidence>
<proteinExistence type="inferred from homology"/>
<dbReference type="GO" id="GO:0071973">
    <property type="term" value="P:bacterial-type flagellum-dependent cell motility"/>
    <property type="evidence" value="ECO:0007669"/>
    <property type="project" value="TreeGrafter"/>
</dbReference>
<evidence type="ECO:0000256" key="2">
    <source>
        <dbReference type="ARBA" id="ARBA00008787"/>
    </source>
</evidence>
<name>A0A3B1DEH6_9ZZZZ</name>
<sequence>MLQQQQDEYLESRVLTASPHQLHLLVIDAAIRHATHAIDAINEKDFELLHSEICHARNHVSELMGGLNETEAPELVAQLRALFTFCYRCLAEAEIHHQTELIENAMMVLRQHRATWVELIDVMAAEASTSPLPAPHFRIGDIDSDSSYESGSHEWTL</sequence>
<reference evidence="6" key="1">
    <citation type="submission" date="2018-06" db="EMBL/GenBank/DDBJ databases">
        <authorList>
            <person name="Zhirakovskaya E."/>
        </authorList>
    </citation>
    <scope>NUCLEOTIDE SEQUENCE</scope>
</reference>
<dbReference type="SUPFAM" id="SSF101116">
    <property type="entry name" value="Flagellar export chaperone FliS"/>
    <property type="match status" value="1"/>
</dbReference>
<comment type="similarity">
    <text evidence="2">Belongs to the FliS family.</text>
</comment>
<evidence type="ECO:0000256" key="5">
    <source>
        <dbReference type="ARBA" id="ARBA00023186"/>
    </source>
</evidence>
<dbReference type="EMBL" id="UOGL01000476">
    <property type="protein sequence ID" value="VAX40729.1"/>
    <property type="molecule type" value="Genomic_DNA"/>
</dbReference>
<dbReference type="AlphaFoldDB" id="A0A3B1DEH6"/>
<dbReference type="GO" id="GO:0044780">
    <property type="term" value="P:bacterial-type flagellum assembly"/>
    <property type="evidence" value="ECO:0007669"/>
    <property type="project" value="InterPro"/>
</dbReference>
<dbReference type="GO" id="GO:0005829">
    <property type="term" value="C:cytosol"/>
    <property type="evidence" value="ECO:0007669"/>
    <property type="project" value="UniProtKB-SubCell"/>
</dbReference>
<dbReference type="PANTHER" id="PTHR34773:SF1">
    <property type="entry name" value="FLAGELLAR SECRETION CHAPERONE FLIS"/>
    <property type="match status" value="1"/>
</dbReference>
<keyword evidence="3" id="KW-0963">Cytoplasm</keyword>
<dbReference type="CDD" id="cd16098">
    <property type="entry name" value="FliS"/>
    <property type="match status" value="1"/>
</dbReference>
<evidence type="ECO:0000256" key="1">
    <source>
        <dbReference type="ARBA" id="ARBA00004514"/>
    </source>
</evidence>
<comment type="subcellular location">
    <subcellularLocation>
        <location evidence="1">Cytoplasm</location>
        <location evidence="1">Cytosol</location>
    </subcellularLocation>
</comment>
<evidence type="ECO:0000256" key="3">
    <source>
        <dbReference type="ARBA" id="ARBA00022490"/>
    </source>
</evidence>
<keyword evidence="4" id="KW-1005">Bacterial flagellum biogenesis</keyword>
<dbReference type="InterPro" id="IPR036584">
    <property type="entry name" value="FliS_sf"/>
</dbReference>
<organism evidence="6">
    <name type="scientific">hydrothermal vent metagenome</name>
    <dbReference type="NCBI Taxonomy" id="652676"/>
    <lineage>
        <taxon>unclassified sequences</taxon>
        <taxon>metagenomes</taxon>
        <taxon>ecological metagenomes</taxon>
    </lineage>
</organism>
<keyword evidence="5" id="KW-0143">Chaperone</keyword>
<accession>A0A3B1DEH6</accession>
<protein>
    <recommendedName>
        <fullName evidence="7">Flagellar biosynthesis protein FliS</fullName>
    </recommendedName>
</protein>
<evidence type="ECO:0000256" key="4">
    <source>
        <dbReference type="ARBA" id="ARBA00022795"/>
    </source>
</evidence>
<dbReference type="InterPro" id="IPR003713">
    <property type="entry name" value="FliS"/>
</dbReference>
<evidence type="ECO:0000313" key="6">
    <source>
        <dbReference type="EMBL" id="VAX40729.1"/>
    </source>
</evidence>
<dbReference type="PANTHER" id="PTHR34773">
    <property type="entry name" value="FLAGELLAR SECRETION CHAPERONE FLIS"/>
    <property type="match status" value="1"/>
</dbReference>
<gene>
    <name evidence="6" type="ORF">MNBD_PLANCTO02-385</name>
</gene>
<dbReference type="Pfam" id="PF02561">
    <property type="entry name" value="FliS"/>
    <property type="match status" value="1"/>
</dbReference>